<keyword evidence="3" id="KW-1185">Reference proteome</keyword>
<evidence type="ECO:0000256" key="1">
    <source>
        <dbReference type="SAM" id="MobiDB-lite"/>
    </source>
</evidence>
<evidence type="ECO:0000313" key="3">
    <source>
        <dbReference type="Proteomes" id="UP000077202"/>
    </source>
</evidence>
<feature type="compositionally biased region" description="Polar residues" evidence="1">
    <location>
        <begin position="232"/>
        <end position="243"/>
    </location>
</feature>
<feature type="compositionally biased region" description="Polar residues" evidence="1">
    <location>
        <begin position="95"/>
        <end position="105"/>
    </location>
</feature>
<evidence type="ECO:0000313" key="2">
    <source>
        <dbReference type="EMBL" id="OAE25270.1"/>
    </source>
</evidence>
<sequence length="253" mass="28837">MVELEEIDEPCAAKARALILQKRFQGLITNIIKDTQETFSSMMDELDTDRSPMRKLPSLLHESSGRFHCQMVRNSWKRPKPEYASPESPGRSCGSLDTPSLSSSGLDDYEPSERLQSLIEEELRSRKEIATSRERVHYAPTRPCVHWDSDCDSDPSSSTSSWKTSRTVLDVLGDEKPSSSQRLNFLIQEELNRMKIKVEQPKDHARRGGHSWATSYSAMEFTPKSKHWTDPLGTTPSEQSQSKWLRGGRFFDA</sequence>
<accession>A0A176VWU0</accession>
<feature type="region of interest" description="Disordered" evidence="1">
    <location>
        <begin position="224"/>
        <end position="253"/>
    </location>
</feature>
<name>A0A176VWU0_MARPO</name>
<gene>
    <name evidence="2" type="ORF">AXG93_3776s1070</name>
</gene>
<proteinExistence type="predicted"/>
<comment type="caution">
    <text evidence="2">The sequence shown here is derived from an EMBL/GenBank/DDBJ whole genome shotgun (WGS) entry which is preliminary data.</text>
</comment>
<organism evidence="2 3">
    <name type="scientific">Marchantia polymorpha subsp. ruderalis</name>
    <dbReference type="NCBI Taxonomy" id="1480154"/>
    <lineage>
        <taxon>Eukaryota</taxon>
        <taxon>Viridiplantae</taxon>
        <taxon>Streptophyta</taxon>
        <taxon>Embryophyta</taxon>
        <taxon>Marchantiophyta</taxon>
        <taxon>Marchantiopsida</taxon>
        <taxon>Marchantiidae</taxon>
        <taxon>Marchantiales</taxon>
        <taxon>Marchantiaceae</taxon>
        <taxon>Marchantia</taxon>
    </lineage>
</organism>
<dbReference type="AlphaFoldDB" id="A0A176VWU0"/>
<dbReference type="EMBL" id="LVLJ01002364">
    <property type="protein sequence ID" value="OAE25270.1"/>
    <property type="molecule type" value="Genomic_DNA"/>
</dbReference>
<feature type="region of interest" description="Disordered" evidence="1">
    <location>
        <begin position="78"/>
        <end position="113"/>
    </location>
</feature>
<protein>
    <submittedName>
        <fullName evidence="2">Uncharacterized protein</fullName>
    </submittedName>
</protein>
<dbReference type="Proteomes" id="UP000077202">
    <property type="component" value="Unassembled WGS sequence"/>
</dbReference>
<reference evidence="2" key="1">
    <citation type="submission" date="2016-03" db="EMBL/GenBank/DDBJ databases">
        <title>Mechanisms controlling the formation of the plant cell surface in tip-growing cells are functionally conserved among land plants.</title>
        <authorList>
            <person name="Honkanen S."/>
            <person name="Jones V.A."/>
            <person name="Morieri G."/>
            <person name="Champion C."/>
            <person name="Hetherington A.J."/>
            <person name="Kelly S."/>
            <person name="Saint-Marcoux D."/>
            <person name="Proust H."/>
            <person name="Prescott H."/>
            <person name="Dolan L."/>
        </authorList>
    </citation>
    <scope>NUCLEOTIDE SEQUENCE [LARGE SCALE GENOMIC DNA]</scope>
    <source>
        <tissue evidence="2">Whole gametophyte</tissue>
    </source>
</reference>